<dbReference type="RefSeq" id="WP_115569039.1">
    <property type="nucleotide sequence ID" value="NZ_NXLV01000002.1"/>
</dbReference>
<comment type="caution">
    <text evidence="2">The sequence shown here is derived from an EMBL/GenBank/DDBJ whole genome shotgun (WGS) entry which is preliminary data.</text>
</comment>
<dbReference type="InterPro" id="IPR025669">
    <property type="entry name" value="AAA_dom"/>
</dbReference>
<dbReference type="SUPFAM" id="SSF52540">
    <property type="entry name" value="P-loop containing nucleoside triphosphate hydrolases"/>
    <property type="match status" value="1"/>
</dbReference>
<feature type="domain" description="AAA" evidence="1">
    <location>
        <begin position="1"/>
        <end position="203"/>
    </location>
</feature>
<gene>
    <name evidence="2" type="ORF">CQA58_01955</name>
</gene>
<dbReference type="OrthoDB" id="9785810at2"/>
<dbReference type="PANTHER" id="PTHR13696">
    <property type="entry name" value="P-LOOP CONTAINING NUCLEOSIDE TRIPHOSPHATE HYDROLASE"/>
    <property type="match status" value="1"/>
</dbReference>
<dbReference type="PRINTS" id="PR00091">
    <property type="entry name" value="NITROGNASEII"/>
</dbReference>
<dbReference type="EMBL" id="NXLV01000002">
    <property type="protein sequence ID" value="RDU71829.1"/>
    <property type="molecule type" value="Genomic_DNA"/>
</dbReference>
<sequence length="346" mass="38883">MKTICFFNHKGGVSKTTTAYNLGWALSLLGKKVLLVDLDPQCNLTGLVLAEKAIDDLFMQNFYQNRGNLTLDPIVEKVIKGALSSDIAQDGKVYPVNENNLFLLAGSLNLSNLDSQITTALKTAPSIPIMGKVISGFFDTLIQIAHMQNVDYMLLDLSPSIGGLNQLALMGSDFFIVPTSPDYFCLQAIHSVSKKIQEWHTDIEQFKAITNVSIKNHPVFLGTIQQRFRLRNNAPTKAFENWIDKIRINVNEILIPKLKTLNCVVDEDLFRQVVTDHEPYDLAQIPDFNTLIAISQRCQKPVFMLSEEDLKEAKQFGQAEETSKNKIEDFKKLFEDLGKSIIALTR</sequence>
<dbReference type="Gene3D" id="3.40.50.300">
    <property type="entry name" value="P-loop containing nucleotide triphosphate hydrolases"/>
    <property type="match status" value="1"/>
</dbReference>
<dbReference type="PANTHER" id="PTHR13696:SF99">
    <property type="entry name" value="COBYRINIC ACID AC-DIAMIDE SYNTHASE"/>
    <property type="match status" value="1"/>
</dbReference>
<organism evidence="2 3">
    <name type="scientific">Helicobacter brantae</name>
    <dbReference type="NCBI Taxonomy" id="375927"/>
    <lineage>
        <taxon>Bacteria</taxon>
        <taxon>Pseudomonadati</taxon>
        <taxon>Campylobacterota</taxon>
        <taxon>Epsilonproteobacteria</taxon>
        <taxon>Campylobacterales</taxon>
        <taxon>Helicobacteraceae</taxon>
        <taxon>Helicobacter</taxon>
    </lineage>
</organism>
<keyword evidence="3" id="KW-1185">Reference proteome</keyword>
<dbReference type="CDD" id="cd02042">
    <property type="entry name" value="ParAB_family"/>
    <property type="match status" value="1"/>
</dbReference>
<dbReference type="Proteomes" id="UP000257045">
    <property type="component" value="Unassembled WGS sequence"/>
</dbReference>
<evidence type="ECO:0000313" key="3">
    <source>
        <dbReference type="Proteomes" id="UP000257045"/>
    </source>
</evidence>
<name>A0A3D8J2X7_9HELI</name>
<evidence type="ECO:0000259" key="1">
    <source>
        <dbReference type="Pfam" id="PF13614"/>
    </source>
</evidence>
<reference evidence="2 3" key="1">
    <citation type="submission" date="2018-04" db="EMBL/GenBank/DDBJ databases">
        <title>Novel Campyloabacter and Helicobacter Species and Strains.</title>
        <authorList>
            <person name="Mannion A.J."/>
            <person name="Shen Z."/>
            <person name="Fox J.G."/>
        </authorList>
    </citation>
    <scope>NUCLEOTIDE SEQUENCE [LARGE SCALE GENOMIC DNA]</scope>
    <source>
        <strain evidence="2 3">MIT 04-9366</strain>
    </source>
</reference>
<protein>
    <recommendedName>
        <fullName evidence="1">AAA domain-containing protein</fullName>
    </recommendedName>
</protein>
<dbReference type="AlphaFoldDB" id="A0A3D8J2X7"/>
<proteinExistence type="predicted"/>
<dbReference type="Pfam" id="PF13614">
    <property type="entry name" value="AAA_31"/>
    <property type="match status" value="1"/>
</dbReference>
<evidence type="ECO:0000313" key="2">
    <source>
        <dbReference type="EMBL" id="RDU71829.1"/>
    </source>
</evidence>
<dbReference type="InterPro" id="IPR027417">
    <property type="entry name" value="P-loop_NTPase"/>
</dbReference>
<accession>A0A3D8J2X7</accession>
<dbReference type="InterPro" id="IPR050678">
    <property type="entry name" value="DNA_Partitioning_ATPase"/>
</dbReference>